<protein>
    <submittedName>
        <fullName evidence="1">Uncharacterized protein</fullName>
    </submittedName>
</protein>
<keyword evidence="2" id="KW-1185">Reference proteome</keyword>
<name>A0A2I2L3U2_9VIRU</name>
<proteinExistence type="predicted"/>
<dbReference type="KEGG" id="vg:35382047"/>
<reference evidence="1" key="1">
    <citation type="submission" date="2017-08" db="EMBL/GenBank/DDBJ databases">
        <authorList>
            <consortium name="Urmite Genomes"/>
        </authorList>
    </citation>
    <scope>NUCLEOTIDE SEQUENCE [LARGE SCALE GENOMIC DNA]</scope>
    <source>
        <strain evidence="1">IHUMI-LCC2</strain>
    </source>
</reference>
<evidence type="ECO:0000313" key="1">
    <source>
        <dbReference type="EMBL" id="SNW62181.1"/>
    </source>
</evidence>
<evidence type="ECO:0000313" key="2">
    <source>
        <dbReference type="Proteomes" id="UP000236316"/>
    </source>
</evidence>
<accession>A0A2I2L3U2</accession>
<gene>
    <name evidence="1" type="ORF">ORPV_277</name>
</gene>
<dbReference type="Proteomes" id="UP000236316">
    <property type="component" value="Segment"/>
</dbReference>
<dbReference type="EMBL" id="LT906555">
    <property type="protein sequence ID" value="SNW62181.1"/>
    <property type="molecule type" value="Genomic_DNA"/>
</dbReference>
<dbReference type="RefSeq" id="YP_009448483.1">
    <property type="nucleotide sequence ID" value="NC_036594.1"/>
</dbReference>
<dbReference type="GeneID" id="35382047"/>
<sequence length="214" mass="24393">MEGQIDNLLHMYISGVNYSYPIITIPNLIMYNSLYRDVILRRLPYIISLYPNIFPTYGTIIKKDDFYYIRIDDKGSYTNLLYPLLASMEYGYGYNKLIPQNYVPPVSPGFVDMFKSPSPVGSHISISQKINPQLVGNTVNFQIDLGKGITDYASLDGGVIPSPFNPWLYPLRWYLLNVTGLPSELFINYKFNSHITIGVLAYLSTQSPILSTKY</sequence>
<organism evidence="1">
    <name type="scientific">Orpheovirus IHUMI-LCC2</name>
    <dbReference type="NCBI Taxonomy" id="2023057"/>
    <lineage>
        <taxon>Viruses</taxon>
        <taxon>Varidnaviria</taxon>
        <taxon>Bamfordvirae</taxon>
        <taxon>Nucleocytoviricota</taxon>
        <taxon>Megaviricetes</taxon>
        <taxon>Pimascovirales</taxon>
        <taxon>Ocovirineae</taxon>
        <taxon>Orpheoviridae</taxon>
        <taxon>Alphaorpheovirus</taxon>
        <taxon>Alphaorpheovirus massiliense</taxon>
    </lineage>
</organism>